<dbReference type="AlphaFoldDB" id="A0A4C1THV8"/>
<comment type="caution">
    <text evidence="2">The sequence shown here is derived from an EMBL/GenBank/DDBJ whole genome shotgun (WGS) entry which is preliminary data.</text>
</comment>
<feature type="region of interest" description="Disordered" evidence="1">
    <location>
        <begin position="114"/>
        <end position="152"/>
    </location>
</feature>
<name>A0A4C1THV8_EUMVA</name>
<protein>
    <submittedName>
        <fullName evidence="2">Uncharacterized protein</fullName>
    </submittedName>
</protein>
<evidence type="ECO:0000256" key="1">
    <source>
        <dbReference type="SAM" id="MobiDB-lite"/>
    </source>
</evidence>
<evidence type="ECO:0000313" key="2">
    <source>
        <dbReference type="EMBL" id="GBP14093.1"/>
    </source>
</evidence>
<dbReference type="EMBL" id="BGZK01000061">
    <property type="protein sequence ID" value="GBP14093.1"/>
    <property type="molecule type" value="Genomic_DNA"/>
</dbReference>
<dbReference type="Proteomes" id="UP000299102">
    <property type="component" value="Unassembled WGS sequence"/>
</dbReference>
<evidence type="ECO:0000313" key="3">
    <source>
        <dbReference type="Proteomes" id="UP000299102"/>
    </source>
</evidence>
<keyword evidence="3" id="KW-1185">Reference proteome</keyword>
<proteinExistence type="predicted"/>
<accession>A0A4C1THV8</accession>
<gene>
    <name evidence="2" type="ORF">EVAR_102768_1</name>
</gene>
<sequence length="199" mass="22348">MKSIRRRRPTPAPSPEGRHDFSSLLYLLFDIYLYERIRCTNGPVYLVPTNLVPMPRDSRRLSSPAGERAEGLRAAQIDRYSGVEGCGARDHIAFYNTPQLNNRNPRPRPVYCRNHGLVSGTPPHRRRTDDGTRYRRGGSAARRGRRPRSIVPAPAKMILISSNQEPSARLKNSNHAQQRRAVTETSALVLIASSVALNN</sequence>
<reference evidence="2 3" key="1">
    <citation type="journal article" date="2019" name="Commun. Biol.">
        <title>The bagworm genome reveals a unique fibroin gene that provides high tensile strength.</title>
        <authorList>
            <person name="Kono N."/>
            <person name="Nakamura H."/>
            <person name="Ohtoshi R."/>
            <person name="Tomita M."/>
            <person name="Numata K."/>
            <person name="Arakawa K."/>
        </authorList>
    </citation>
    <scope>NUCLEOTIDE SEQUENCE [LARGE SCALE GENOMIC DNA]</scope>
</reference>
<organism evidence="2 3">
    <name type="scientific">Eumeta variegata</name>
    <name type="common">Bagworm moth</name>
    <name type="synonym">Eumeta japonica</name>
    <dbReference type="NCBI Taxonomy" id="151549"/>
    <lineage>
        <taxon>Eukaryota</taxon>
        <taxon>Metazoa</taxon>
        <taxon>Ecdysozoa</taxon>
        <taxon>Arthropoda</taxon>
        <taxon>Hexapoda</taxon>
        <taxon>Insecta</taxon>
        <taxon>Pterygota</taxon>
        <taxon>Neoptera</taxon>
        <taxon>Endopterygota</taxon>
        <taxon>Lepidoptera</taxon>
        <taxon>Glossata</taxon>
        <taxon>Ditrysia</taxon>
        <taxon>Tineoidea</taxon>
        <taxon>Psychidae</taxon>
        <taxon>Oiketicinae</taxon>
        <taxon>Eumeta</taxon>
    </lineage>
</organism>